<gene>
    <name evidence="2" type="ORF">H4687_008764</name>
</gene>
<dbReference type="RefSeq" id="WP_046918249.1">
    <property type="nucleotide sequence ID" value="NZ_JADBGF010000001.1"/>
</dbReference>
<dbReference type="AlphaFoldDB" id="A0A8I0PCZ2"/>
<evidence type="ECO:0000313" key="3">
    <source>
        <dbReference type="Proteomes" id="UP000629287"/>
    </source>
</evidence>
<dbReference type="EMBL" id="JADBGF010000001">
    <property type="protein sequence ID" value="MBE1602635.1"/>
    <property type="molecule type" value="Genomic_DNA"/>
</dbReference>
<comment type="caution">
    <text evidence="2">The sequence shown here is derived from an EMBL/GenBank/DDBJ whole genome shotgun (WGS) entry which is preliminary data.</text>
</comment>
<protein>
    <submittedName>
        <fullName evidence="2">Uncharacterized protein</fullName>
    </submittedName>
</protein>
<reference evidence="2 3" key="1">
    <citation type="submission" date="2020-10" db="EMBL/GenBank/DDBJ databases">
        <title>Sequencing the genomes of 1000 actinobacteria strains.</title>
        <authorList>
            <person name="Klenk H.-P."/>
        </authorList>
    </citation>
    <scope>NUCLEOTIDE SEQUENCE [LARGE SCALE GENOMIC DNA]</scope>
    <source>
        <strain evidence="2 3">DSM 41803</strain>
    </source>
</reference>
<organism evidence="2 3">
    <name type="scientific">Streptomyces stelliscabiei</name>
    <dbReference type="NCBI Taxonomy" id="146820"/>
    <lineage>
        <taxon>Bacteria</taxon>
        <taxon>Bacillati</taxon>
        <taxon>Actinomycetota</taxon>
        <taxon>Actinomycetes</taxon>
        <taxon>Kitasatosporales</taxon>
        <taxon>Streptomycetaceae</taxon>
        <taxon>Streptomyces</taxon>
    </lineage>
</organism>
<evidence type="ECO:0000256" key="1">
    <source>
        <dbReference type="SAM" id="MobiDB-lite"/>
    </source>
</evidence>
<dbReference type="Proteomes" id="UP000629287">
    <property type="component" value="Unassembled WGS sequence"/>
</dbReference>
<feature type="compositionally biased region" description="Low complexity" evidence="1">
    <location>
        <begin position="13"/>
        <end position="25"/>
    </location>
</feature>
<name>A0A8I0PCZ2_9ACTN</name>
<keyword evidence="3" id="KW-1185">Reference proteome</keyword>
<evidence type="ECO:0000313" key="2">
    <source>
        <dbReference type="EMBL" id="MBE1602635.1"/>
    </source>
</evidence>
<feature type="region of interest" description="Disordered" evidence="1">
    <location>
        <begin position="1"/>
        <end position="34"/>
    </location>
</feature>
<sequence length="70" mass="6987">MTQNTDGAMTVLPGAAPAEAPVGAPSTVSETGRSQVGRLIGVDLARGPVVFGMYAAHVGPTLPRAARQAS</sequence>
<dbReference type="GeneID" id="96768349"/>
<accession>A0A8I0PCZ2</accession>
<proteinExistence type="predicted"/>